<feature type="domain" description="MmgE/PrpD N-terminal" evidence="2">
    <location>
        <begin position="49"/>
        <end position="189"/>
    </location>
</feature>
<dbReference type="InterPro" id="IPR045336">
    <property type="entry name" value="MmgE_PrpD_N"/>
</dbReference>
<dbReference type="Pfam" id="PF03972">
    <property type="entry name" value="MmgE_PrpD_N"/>
    <property type="match status" value="1"/>
</dbReference>
<protein>
    <submittedName>
        <fullName evidence="3">MmgE/PrpD family protein</fullName>
    </submittedName>
</protein>
<feature type="region of interest" description="Disordered" evidence="1">
    <location>
        <begin position="205"/>
        <end position="233"/>
    </location>
</feature>
<accession>A0A238XGN7</accession>
<dbReference type="InterPro" id="IPR036148">
    <property type="entry name" value="MmgE/PrpD_sf"/>
</dbReference>
<gene>
    <name evidence="3" type="ORF">SAMN06265355_104284</name>
</gene>
<dbReference type="SUPFAM" id="SSF103378">
    <property type="entry name" value="2-methylcitrate dehydratase PrpD"/>
    <property type="match status" value="1"/>
</dbReference>
<dbReference type="RefSeq" id="WP_089311919.1">
    <property type="nucleotide sequence ID" value="NZ_FZNP01000004.1"/>
</dbReference>
<evidence type="ECO:0000259" key="2">
    <source>
        <dbReference type="Pfam" id="PF03972"/>
    </source>
</evidence>
<dbReference type="InterPro" id="IPR042183">
    <property type="entry name" value="MmgE/PrpD_sf_1"/>
</dbReference>
<dbReference type="GO" id="GO:0016829">
    <property type="term" value="F:lyase activity"/>
    <property type="evidence" value="ECO:0007669"/>
    <property type="project" value="InterPro"/>
</dbReference>
<evidence type="ECO:0000256" key="1">
    <source>
        <dbReference type="SAM" id="MobiDB-lite"/>
    </source>
</evidence>
<evidence type="ECO:0000313" key="3">
    <source>
        <dbReference type="EMBL" id="SNR57504.1"/>
    </source>
</evidence>
<dbReference type="EMBL" id="FZNP01000004">
    <property type="protein sequence ID" value="SNR57504.1"/>
    <property type="molecule type" value="Genomic_DNA"/>
</dbReference>
<dbReference type="Gene3D" id="1.10.4100.10">
    <property type="entry name" value="2-methylcitrate dehydratase PrpD"/>
    <property type="match status" value="1"/>
</dbReference>
<organism evidence="3 4">
    <name type="scientific">Actinomadura mexicana</name>
    <dbReference type="NCBI Taxonomy" id="134959"/>
    <lineage>
        <taxon>Bacteria</taxon>
        <taxon>Bacillati</taxon>
        <taxon>Actinomycetota</taxon>
        <taxon>Actinomycetes</taxon>
        <taxon>Streptosporangiales</taxon>
        <taxon>Thermomonosporaceae</taxon>
        <taxon>Actinomadura</taxon>
    </lineage>
</organism>
<name>A0A238XGN7_9ACTN</name>
<reference evidence="4" key="1">
    <citation type="submission" date="2017-06" db="EMBL/GenBank/DDBJ databases">
        <authorList>
            <person name="Varghese N."/>
            <person name="Submissions S."/>
        </authorList>
    </citation>
    <scope>NUCLEOTIDE SEQUENCE [LARGE SCALE GENOMIC DNA]</scope>
    <source>
        <strain evidence="4">DSM 44485</strain>
    </source>
</reference>
<proteinExistence type="predicted"/>
<keyword evidence="4" id="KW-1185">Reference proteome</keyword>
<dbReference type="AlphaFoldDB" id="A0A238XGN7"/>
<dbReference type="Proteomes" id="UP000198420">
    <property type="component" value="Unassembled WGS sequence"/>
</dbReference>
<dbReference type="OrthoDB" id="3470191at2"/>
<feature type="compositionally biased region" description="Basic and acidic residues" evidence="1">
    <location>
        <begin position="217"/>
        <end position="233"/>
    </location>
</feature>
<evidence type="ECO:0000313" key="4">
    <source>
        <dbReference type="Proteomes" id="UP000198420"/>
    </source>
</evidence>
<sequence>MTATEGTTASVAGFVAETPVPPDAAAAATALCENLSGLEAASVRDQRAAVAYWVACALLHHAGSADALATESLAAGLEPALRVRDSLDGHVVGGWDPVCAAVLVGSACAAARHDGLDGEATARAVAIAVTQASGLEILSGTLLGTFQRRMAARNGLEAARLAGAGMTAPVTGLEGRRGLYALMAPTADPAAAADRLGRRWLVTALPTAEARTPPPGRQERRPNPIERAAEALS</sequence>